<dbReference type="PANTHER" id="PTHR30194:SF3">
    <property type="entry name" value="CROSSOVER JUNCTION ENDODEOXYRIBONUCLEASE RUVC"/>
    <property type="match status" value="1"/>
</dbReference>
<keyword evidence="10" id="KW-0233">DNA recombination</keyword>
<dbReference type="Gene3D" id="3.30.420.10">
    <property type="entry name" value="Ribonuclease H-like superfamily/Ribonuclease H"/>
    <property type="match status" value="1"/>
</dbReference>
<feature type="non-terminal residue" evidence="12">
    <location>
        <position position="169"/>
    </location>
</feature>
<dbReference type="FunFam" id="3.30.420.10:FF:000002">
    <property type="entry name" value="Crossover junction endodeoxyribonuclease RuvC"/>
    <property type="match status" value="1"/>
</dbReference>
<comment type="similarity">
    <text evidence="1">Belongs to the RuvC family.</text>
</comment>
<dbReference type="GO" id="GO:0016787">
    <property type="term" value="F:hydrolase activity"/>
    <property type="evidence" value="ECO:0007669"/>
    <property type="project" value="UniProtKB-KW"/>
</dbReference>
<keyword evidence="5" id="KW-0255">Endonuclease</keyword>
<keyword evidence="2" id="KW-0963">Cytoplasm</keyword>
<evidence type="ECO:0000256" key="3">
    <source>
        <dbReference type="ARBA" id="ARBA00022722"/>
    </source>
</evidence>
<dbReference type="NCBIfam" id="NF000711">
    <property type="entry name" value="PRK00039.2-1"/>
    <property type="match status" value="1"/>
</dbReference>
<dbReference type="PRINTS" id="PR00696">
    <property type="entry name" value="RSOLVASERUVC"/>
</dbReference>
<evidence type="ECO:0000256" key="6">
    <source>
        <dbReference type="ARBA" id="ARBA00022763"/>
    </source>
</evidence>
<keyword evidence="11" id="KW-0234">DNA repair</keyword>
<keyword evidence="7" id="KW-0378">Hydrolase</keyword>
<keyword evidence="8" id="KW-0460">Magnesium</keyword>
<protein>
    <submittedName>
        <fullName evidence="12">Uncharacterized protein</fullName>
    </submittedName>
</protein>
<name>X1LNY4_9ZZZZ</name>
<dbReference type="EMBL" id="BARV01007404">
    <property type="protein sequence ID" value="GAI07526.1"/>
    <property type="molecule type" value="Genomic_DNA"/>
</dbReference>
<dbReference type="InterPro" id="IPR002176">
    <property type="entry name" value="X-over_junc_endoDNase_RuvC"/>
</dbReference>
<comment type="caution">
    <text evidence="12">The sequence shown here is derived from an EMBL/GenBank/DDBJ whole genome shotgun (WGS) entry which is preliminary data.</text>
</comment>
<organism evidence="12">
    <name type="scientific">marine sediment metagenome</name>
    <dbReference type="NCBI Taxonomy" id="412755"/>
    <lineage>
        <taxon>unclassified sequences</taxon>
        <taxon>metagenomes</taxon>
        <taxon>ecological metagenomes</taxon>
    </lineage>
</organism>
<evidence type="ECO:0000256" key="11">
    <source>
        <dbReference type="ARBA" id="ARBA00023204"/>
    </source>
</evidence>
<evidence type="ECO:0000256" key="1">
    <source>
        <dbReference type="ARBA" id="ARBA00009518"/>
    </source>
</evidence>
<reference evidence="12" key="1">
    <citation type="journal article" date="2014" name="Front. Microbiol.">
        <title>High frequency of phylogenetically diverse reductive dehalogenase-homologous genes in deep subseafloor sedimentary metagenomes.</title>
        <authorList>
            <person name="Kawai M."/>
            <person name="Futagami T."/>
            <person name="Toyoda A."/>
            <person name="Takaki Y."/>
            <person name="Nishi S."/>
            <person name="Hori S."/>
            <person name="Arai W."/>
            <person name="Tsubouchi T."/>
            <person name="Morono Y."/>
            <person name="Uchiyama I."/>
            <person name="Ito T."/>
            <person name="Fujiyama A."/>
            <person name="Inagaki F."/>
            <person name="Takami H."/>
        </authorList>
    </citation>
    <scope>NUCLEOTIDE SEQUENCE</scope>
    <source>
        <strain evidence="12">Expedition CK06-06</strain>
    </source>
</reference>
<evidence type="ECO:0000256" key="7">
    <source>
        <dbReference type="ARBA" id="ARBA00022801"/>
    </source>
</evidence>
<evidence type="ECO:0000256" key="9">
    <source>
        <dbReference type="ARBA" id="ARBA00023125"/>
    </source>
</evidence>
<evidence type="ECO:0000256" key="8">
    <source>
        <dbReference type="ARBA" id="ARBA00022842"/>
    </source>
</evidence>
<dbReference type="CDD" id="cd16962">
    <property type="entry name" value="RuvC"/>
    <property type="match status" value="1"/>
</dbReference>
<dbReference type="InterPro" id="IPR012337">
    <property type="entry name" value="RNaseH-like_sf"/>
</dbReference>
<evidence type="ECO:0000256" key="2">
    <source>
        <dbReference type="ARBA" id="ARBA00022490"/>
    </source>
</evidence>
<evidence type="ECO:0000256" key="10">
    <source>
        <dbReference type="ARBA" id="ARBA00023172"/>
    </source>
</evidence>
<evidence type="ECO:0000256" key="5">
    <source>
        <dbReference type="ARBA" id="ARBA00022759"/>
    </source>
</evidence>
<keyword evidence="9" id="KW-0238">DNA-binding</keyword>
<sequence length="169" mass="18553">MKEAKTRIMGIDPGLATTGVAILDVTGSSYNPVYCDCIITKKNKPTCERLNKIYTSINKLVLKYSPACIAIEEIFFSANVKSAINVGQARGVSIIAGSVNNIEICEYTPLQVKQAVVGYGRATKKQIQYMVKVILGTRDCVENNFFSEKDDAWDAMAIAICHANSSRFQ</sequence>
<dbReference type="GO" id="GO:0004520">
    <property type="term" value="F:DNA endonuclease activity"/>
    <property type="evidence" value="ECO:0007669"/>
    <property type="project" value="InterPro"/>
</dbReference>
<accession>X1LNY4</accession>
<gene>
    <name evidence="12" type="ORF">S06H3_15084</name>
</gene>
<dbReference type="GO" id="GO:0006281">
    <property type="term" value="P:DNA repair"/>
    <property type="evidence" value="ECO:0007669"/>
    <property type="project" value="UniProtKB-KW"/>
</dbReference>
<keyword evidence="6" id="KW-0227">DNA damage</keyword>
<dbReference type="Pfam" id="PF02075">
    <property type="entry name" value="RuvC"/>
    <property type="match status" value="1"/>
</dbReference>
<dbReference type="GO" id="GO:0046872">
    <property type="term" value="F:metal ion binding"/>
    <property type="evidence" value="ECO:0007669"/>
    <property type="project" value="UniProtKB-KW"/>
</dbReference>
<dbReference type="HAMAP" id="MF_00034">
    <property type="entry name" value="RuvC"/>
    <property type="match status" value="1"/>
</dbReference>
<proteinExistence type="inferred from homology"/>
<keyword evidence="3" id="KW-0540">Nuclease</keyword>
<evidence type="ECO:0000256" key="4">
    <source>
        <dbReference type="ARBA" id="ARBA00022723"/>
    </source>
</evidence>
<dbReference type="GO" id="GO:0006310">
    <property type="term" value="P:DNA recombination"/>
    <property type="evidence" value="ECO:0007669"/>
    <property type="project" value="UniProtKB-KW"/>
</dbReference>
<dbReference type="InterPro" id="IPR036397">
    <property type="entry name" value="RNaseH_sf"/>
</dbReference>
<dbReference type="SUPFAM" id="SSF53098">
    <property type="entry name" value="Ribonuclease H-like"/>
    <property type="match status" value="1"/>
</dbReference>
<keyword evidence="4" id="KW-0479">Metal-binding</keyword>
<evidence type="ECO:0000313" key="12">
    <source>
        <dbReference type="EMBL" id="GAI07526.1"/>
    </source>
</evidence>
<dbReference type="GO" id="GO:0003677">
    <property type="term" value="F:DNA binding"/>
    <property type="evidence" value="ECO:0007669"/>
    <property type="project" value="UniProtKB-KW"/>
</dbReference>
<dbReference type="PANTHER" id="PTHR30194">
    <property type="entry name" value="CROSSOVER JUNCTION ENDODEOXYRIBONUCLEASE RUVC"/>
    <property type="match status" value="1"/>
</dbReference>
<dbReference type="NCBIfam" id="TIGR00228">
    <property type="entry name" value="ruvC"/>
    <property type="match status" value="1"/>
</dbReference>
<dbReference type="AlphaFoldDB" id="X1LNY4"/>